<evidence type="ECO:0000313" key="12">
    <source>
        <dbReference type="Proteomes" id="UP000019091"/>
    </source>
</evidence>
<evidence type="ECO:0000256" key="6">
    <source>
        <dbReference type="ARBA" id="ARBA00022692"/>
    </source>
</evidence>
<proteinExistence type="inferred from homology"/>
<dbReference type="GO" id="GO:0005886">
    <property type="term" value="C:plasma membrane"/>
    <property type="evidence" value="ECO:0007669"/>
    <property type="project" value="UniProtKB-SubCell"/>
</dbReference>
<evidence type="ECO:0000256" key="8">
    <source>
        <dbReference type="ARBA" id="ARBA00023136"/>
    </source>
</evidence>
<dbReference type="PANTHER" id="PTHR13929:SF0">
    <property type="entry name" value="UBIA PRENYLTRANSFERASE DOMAIN-CONTAINING PROTEIN 1"/>
    <property type="match status" value="1"/>
</dbReference>
<feature type="transmembrane region" description="Helical" evidence="9">
    <location>
        <begin position="32"/>
        <end position="49"/>
    </location>
</feature>
<comment type="pathway">
    <text evidence="9">Quinol/quinone metabolism; menaquinone biosynthesis; menaquinol from 1,4-dihydroxy-2-naphthoate: step 1/2.</text>
</comment>
<protein>
    <recommendedName>
        <fullName evidence="9 10">1,4-dihydroxy-2-naphthoate octaprenyltransferase</fullName>
        <shortName evidence="9">DHNA-octaprenyltransferase</shortName>
        <ecNumber evidence="9 10">2.5.1.74</ecNumber>
    </recommendedName>
</protein>
<dbReference type="EMBL" id="CP006954">
    <property type="protein sequence ID" value="AHG81084.1"/>
    <property type="molecule type" value="Genomic_DNA"/>
</dbReference>
<dbReference type="GO" id="GO:0042371">
    <property type="term" value="P:vitamin K biosynthetic process"/>
    <property type="evidence" value="ECO:0007669"/>
    <property type="project" value="TreeGrafter"/>
</dbReference>
<evidence type="ECO:0000256" key="2">
    <source>
        <dbReference type="ARBA" id="ARBA00022428"/>
    </source>
</evidence>
<name>A0A4V7I7U4_BIBTR</name>
<dbReference type="CDD" id="cd13962">
    <property type="entry name" value="PT_UbiA_UBIAD1"/>
    <property type="match status" value="1"/>
</dbReference>
<evidence type="ECO:0000256" key="9">
    <source>
        <dbReference type="HAMAP-Rule" id="MF_01937"/>
    </source>
</evidence>
<feature type="transmembrane region" description="Helical" evidence="9">
    <location>
        <begin position="136"/>
        <end position="156"/>
    </location>
</feature>
<reference evidence="11 12" key="1">
    <citation type="journal article" date="2014" name="Genome Announc.">
        <title>Complete Closed Genome Sequences of Three Bibersteinia trehalosi Nasopharyngeal Isolates from Cattle with Shipping Fever.</title>
        <authorList>
            <person name="Harhay G.P."/>
            <person name="McVey D.S."/>
            <person name="Koren S."/>
            <person name="Phillippy A.M."/>
            <person name="Bono J."/>
            <person name="Harhay D.M."/>
            <person name="Clawson M.L."/>
            <person name="Heaton M.P."/>
            <person name="Chitko-McKown C.G."/>
            <person name="Korlach J."/>
            <person name="Smith T.P."/>
        </authorList>
    </citation>
    <scope>NUCLEOTIDE SEQUENCE [LARGE SCALE GENOMIC DNA]</scope>
    <source>
        <strain evidence="11 12">USDA-ARS-USMARC-188</strain>
    </source>
</reference>
<feature type="transmembrane region" description="Helical" evidence="9">
    <location>
        <begin position="192"/>
        <end position="212"/>
    </location>
</feature>
<evidence type="ECO:0000256" key="3">
    <source>
        <dbReference type="ARBA" id="ARBA00022475"/>
    </source>
</evidence>
<keyword evidence="8 9" id="KW-0472">Membrane</keyword>
<evidence type="ECO:0000256" key="4">
    <source>
        <dbReference type="ARBA" id="ARBA00022519"/>
    </source>
</evidence>
<dbReference type="Pfam" id="PF01040">
    <property type="entry name" value="UbiA"/>
    <property type="match status" value="1"/>
</dbReference>
<keyword evidence="4" id="KW-0997">Cell inner membrane</keyword>
<dbReference type="InterPro" id="IPR004657">
    <property type="entry name" value="MenA"/>
</dbReference>
<dbReference type="HAMAP" id="MF_01937">
    <property type="entry name" value="MenA_1"/>
    <property type="match status" value="1"/>
</dbReference>
<feature type="transmembrane region" description="Helical" evidence="9">
    <location>
        <begin position="239"/>
        <end position="260"/>
    </location>
</feature>
<dbReference type="AlphaFoldDB" id="A0A4V7I7U4"/>
<dbReference type="Gene3D" id="1.20.120.1780">
    <property type="entry name" value="UbiA prenyltransferase"/>
    <property type="match status" value="1"/>
</dbReference>
<dbReference type="GO" id="GO:0046428">
    <property type="term" value="F:1,4-dihydroxy-2-naphthoate polyprenyltransferase activity"/>
    <property type="evidence" value="ECO:0007669"/>
    <property type="project" value="UniProtKB-UniRule"/>
</dbReference>
<feature type="transmembrane region" description="Helical" evidence="9">
    <location>
        <begin position="168"/>
        <end position="186"/>
    </location>
</feature>
<feature type="transmembrane region" description="Helical" evidence="9">
    <location>
        <begin position="111"/>
        <end position="130"/>
    </location>
</feature>
<dbReference type="FunFam" id="1.10.357.140:FF:000016">
    <property type="entry name" value="1,4-dihydroxy-2-naphthoate octaprenyltransferase"/>
    <property type="match status" value="1"/>
</dbReference>
<comment type="similarity">
    <text evidence="9">Belongs to the MenA family. Type 1 subfamily.</text>
</comment>
<dbReference type="NCBIfam" id="NF004751">
    <property type="entry name" value="PRK06080.1-3"/>
    <property type="match status" value="1"/>
</dbReference>
<dbReference type="InterPro" id="IPR044878">
    <property type="entry name" value="UbiA_sf"/>
</dbReference>
<dbReference type="PANTHER" id="PTHR13929">
    <property type="entry name" value="1,4-DIHYDROXY-2-NAPHTHOATE OCTAPRENYLTRANSFERASE"/>
    <property type="match status" value="1"/>
</dbReference>
<dbReference type="Gene3D" id="1.10.357.140">
    <property type="entry name" value="UbiA prenyltransferase"/>
    <property type="match status" value="1"/>
</dbReference>
<keyword evidence="7 9" id="KW-1133">Transmembrane helix</keyword>
<comment type="catalytic activity">
    <reaction evidence="9">
        <text>an all-trans-polyprenyl diphosphate + 1,4-dihydroxy-2-naphthoate + H(+) = a 2-demethylmenaquinol + CO2 + diphosphate</text>
        <dbReference type="Rhea" id="RHEA:26478"/>
        <dbReference type="Rhea" id="RHEA-COMP:9563"/>
        <dbReference type="Rhea" id="RHEA-COMP:9564"/>
        <dbReference type="ChEBI" id="CHEBI:11173"/>
        <dbReference type="ChEBI" id="CHEBI:15378"/>
        <dbReference type="ChEBI" id="CHEBI:16526"/>
        <dbReference type="ChEBI" id="CHEBI:33019"/>
        <dbReference type="ChEBI" id="CHEBI:55437"/>
        <dbReference type="ChEBI" id="CHEBI:58914"/>
        <dbReference type="EC" id="2.5.1.74"/>
    </reaction>
</comment>
<evidence type="ECO:0000256" key="5">
    <source>
        <dbReference type="ARBA" id="ARBA00022679"/>
    </source>
</evidence>
<keyword evidence="3 9" id="KW-1003">Cell membrane</keyword>
<comment type="subcellular location">
    <subcellularLocation>
        <location evidence="9">Cell membrane</location>
        <topology evidence="9">Multi-pass membrane protein</topology>
    </subcellularLocation>
    <subcellularLocation>
        <location evidence="1">Membrane</location>
        <topology evidence="1">Multi-pass membrane protein</topology>
    </subcellularLocation>
</comment>
<evidence type="ECO:0000256" key="10">
    <source>
        <dbReference type="NCBIfam" id="TIGR00751"/>
    </source>
</evidence>
<dbReference type="NCBIfam" id="TIGR00751">
    <property type="entry name" value="menA"/>
    <property type="match status" value="1"/>
</dbReference>
<evidence type="ECO:0000313" key="11">
    <source>
        <dbReference type="EMBL" id="AHG81084.1"/>
    </source>
</evidence>
<sequence>MKVKAQKFVVNGITMNKNSTFSIWFSTARPKTLPLALASILVGSALAYWAGHFDWLTTLLALLTTTLLQILSNFANDYGDHIKGSDTAERIGPKRAIQHGAINGEQLKKSLYIVGALSFLSGVSLIAYAYQSLQDLVVFLSLGIIAIIAAITYTVGKKPYGYLGLGDISVLIFFGFLAVLGTFYLQAHSVPLLIYLPALGCGLLSVAVLNINNLRDIEQDRKAGKTTLIVRIGSQNGRCYHLVLLVLAVLSYFIFGLFAFQHWYSFVFLLAVPLLAKHGYFVYQHKDPSELRPILGQMAGLALLTNVLFSMGLVF</sequence>
<gene>
    <name evidence="9" type="primary">menA</name>
    <name evidence="11" type="ORF">F542_3660</name>
</gene>
<keyword evidence="2 9" id="KW-0474">Menaquinone biosynthesis</keyword>
<evidence type="ECO:0000256" key="7">
    <source>
        <dbReference type="ARBA" id="ARBA00022989"/>
    </source>
</evidence>
<dbReference type="InterPro" id="IPR026046">
    <property type="entry name" value="UBIAD1"/>
</dbReference>
<feature type="transmembrane region" description="Helical" evidence="9">
    <location>
        <begin position="295"/>
        <end position="314"/>
    </location>
</feature>
<feature type="transmembrane region" description="Helical" evidence="9">
    <location>
        <begin position="55"/>
        <end position="75"/>
    </location>
</feature>
<dbReference type="NCBIfam" id="NF004750">
    <property type="entry name" value="PRK06080.1-2"/>
    <property type="match status" value="1"/>
</dbReference>
<accession>A0A4V7I7U4</accession>
<comment type="function">
    <text evidence="9">Conversion of 1,4-dihydroxy-2-naphthoate (DHNA) to demethylmenaquinone (DMK).</text>
</comment>
<keyword evidence="5 9" id="KW-0808">Transferase</keyword>
<dbReference type="EC" id="2.5.1.74" evidence="9 10"/>
<keyword evidence="6 9" id="KW-0812">Transmembrane</keyword>
<evidence type="ECO:0000256" key="1">
    <source>
        <dbReference type="ARBA" id="ARBA00004141"/>
    </source>
</evidence>
<dbReference type="InterPro" id="IPR000537">
    <property type="entry name" value="UbiA_prenyltransferase"/>
</dbReference>
<dbReference type="KEGG" id="btre:F542_3660"/>
<organism evidence="11 12">
    <name type="scientific">Bibersteinia trehalosi USDA-ARS-USMARC-188</name>
    <dbReference type="NCBI Taxonomy" id="1263829"/>
    <lineage>
        <taxon>Bacteria</taxon>
        <taxon>Pseudomonadati</taxon>
        <taxon>Pseudomonadota</taxon>
        <taxon>Gammaproteobacteria</taxon>
        <taxon>Pasteurellales</taxon>
        <taxon>Pasteurellaceae</taxon>
        <taxon>Bibersteinia</taxon>
    </lineage>
</organism>
<dbReference type="Proteomes" id="UP000019091">
    <property type="component" value="Chromosome"/>
</dbReference>
<dbReference type="PIRSF" id="PIRSF005355">
    <property type="entry name" value="UBIAD1"/>
    <property type="match status" value="1"/>
</dbReference>
<dbReference type="GO" id="GO:0009234">
    <property type="term" value="P:menaquinone biosynthetic process"/>
    <property type="evidence" value="ECO:0007669"/>
    <property type="project" value="UniProtKB-UniRule"/>
</dbReference>
<dbReference type="UniPathway" id="UPA00079">
    <property type="reaction ID" value="UER00168"/>
</dbReference>